<keyword evidence="9" id="KW-1185">Reference proteome</keyword>
<dbReference type="NCBIfam" id="TIGR03506">
    <property type="entry name" value="FlgEFG_subfam"/>
    <property type="match status" value="2"/>
</dbReference>
<dbReference type="InterPro" id="IPR053967">
    <property type="entry name" value="LlgE_F_G-like_D1"/>
</dbReference>
<dbReference type="SUPFAM" id="SSF117143">
    <property type="entry name" value="Flagellar hook protein flgE"/>
    <property type="match status" value="1"/>
</dbReference>
<keyword evidence="3 4" id="KW-0975">Bacterial flagellum</keyword>
<dbReference type="InterPro" id="IPR037925">
    <property type="entry name" value="FlgE/F/G-like"/>
</dbReference>
<dbReference type="PANTHER" id="PTHR30435">
    <property type="entry name" value="FLAGELLAR PROTEIN"/>
    <property type="match status" value="1"/>
</dbReference>
<dbReference type="Pfam" id="PF22692">
    <property type="entry name" value="LlgE_F_G_D1"/>
    <property type="match status" value="1"/>
</dbReference>
<dbReference type="InterPro" id="IPR019776">
    <property type="entry name" value="Flagellar_basal_body_rod_CS"/>
</dbReference>
<comment type="subcellular location">
    <subcellularLocation>
        <location evidence="1 4">Bacterial flagellum basal body</location>
    </subcellularLocation>
</comment>
<accession>A0ABT0VGI5</accession>
<proteinExistence type="inferred from homology"/>
<evidence type="ECO:0000259" key="5">
    <source>
        <dbReference type="Pfam" id="PF00460"/>
    </source>
</evidence>
<dbReference type="Pfam" id="PF00460">
    <property type="entry name" value="Flg_bb_rod"/>
    <property type="match status" value="1"/>
</dbReference>
<evidence type="ECO:0000256" key="4">
    <source>
        <dbReference type="RuleBase" id="RU362116"/>
    </source>
</evidence>
<gene>
    <name evidence="8" type="ORF">KAK10_03205</name>
</gene>
<comment type="function">
    <text evidence="4">A flexible structure which links the flagellar filament to the drive apparatus in the basal body.</text>
</comment>
<feature type="domain" description="Flagellar basal-body/hook protein C-terminal" evidence="6">
    <location>
        <begin position="209"/>
        <end position="254"/>
    </location>
</feature>
<dbReference type="InterPro" id="IPR020013">
    <property type="entry name" value="Flagellar_FlgE/F/G"/>
</dbReference>
<dbReference type="EMBL" id="JAGMVS010000042">
    <property type="protein sequence ID" value="MCM2436938.1"/>
    <property type="molecule type" value="Genomic_DNA"/>
</dbReference>
<dbReference type="PROSITE" id="PS00588">
    <property type="entry name" value="FLAGELLA_BB_ROD"/>
    <property type="match status" value="1"/>
</dbReference>
<evidence type="ECO:0000313" key="9">
    <source>
        <dbReference type="Proteomes" id="UP001057481"/>
    </source>
</evidence>
<dbReference type="RefSeq" id="WP_205144105.1">
    <property type="nucleotide sequence ID" value="NZ_JAFBDN010000020.1"/>
</dbReference>
<comment type="caution">
    <text evidence="8">The sequence shown here is derived from an EMBL/GenBank/DDBJ whole genome shotgun (WGS) entry which is preliminary data.</text>
</comment>
<protein>
    <recommendedName>
        <fullName evidence="4">Flagellar hook protein FlgE</fullName>
    </recommendedName>
</protein>
<dbReference type="PANTHER" id="PTHR30435:SF1">
    <property type="entry name" value="FLAGELLAR HOOK PROTEIN FLGE"/>
    <property type="match status" value="1"/>
</dbReference>
<dbReference type="Pfam" id="PF06429">
    <property type="entry name" value="Flg_bbr_C"/>
    <property type="match status" value="1"/>
</dbReference>
<evidence type="ECO:0000256" key="3">
    <source>
        <dbReference type="ARBA" id="ARBA00023143"/>
    </source>
</evidence>
<organism evidence="8 9">
    <name type="scientific">Periweissella beninensis</name>
    <dbReference type="NCBI Taxonomy" id="504936"/>
    <lineage>
        <taxon>Bacteria</taxon>
        <taxon>Bacillati</taxon>
        <taxon>Bacillota</taxon>
        <taxon>Bacilli</taxon>
        <taxon>Lactobacillales</taxon>
        <taxon>Lactobacillaceae</taxon>
        <taxon>Periweissella</taxon>
    </lineage>
</organism>
<evidence type="ECO:0000256" key="2">
    <source>
        <dbReference type="ARBA" id="ARBA00009677"/>
    </source>
</evidence>
<keyword evidence="8" id="KW-0282">Flagellum</keyword>
<dbReference type="InterPro" id="IPR010930">
    <property type="entry name" value="Flg_bb/hook_C_dom"/>
</dbReference>
<evidence type="ECO:0000313" key="8">
    <source>
        <dbReference type="EMBL" id="MCM2436938.1"/>
    </source>
</evidence>
<feature type="domain" description="Flagellar hook protein FlgE/F/G-like D1" evidence="7">
    <location>
        <begin position="96"/>
        <end position="158"/>
    </location>
</feature>
<evidence type="ECO:0000259" key="7">
    <source>
        <dbReference type="Pfam" id="PF22692"/>
    </source>
</evidence>
<reference evidence="8" key="1">
    <citation type="submission" date="2021-04" db="EMBL/GenBank/DDBJ databases">
        <title>Taxonomic assessment of Weissella genus.</title>
        <authorList>
            <person name="Fanelli F."/>
            <person name="Chieffi D."/>
            <person name="Dell'Aquila A."/>
            <person name="Gyu-Sung C."/>
            <person name="Franz C.M.A.P."/>
            <person name="Fusco V."/>
        </authorList>
    </citation>
    <scope>NUCLEOTIDE SEQUENCE</scope>
    <source>
        <strain evidence="8">LMG 25373</strain>
    </source>
</reference>
<evidence type="ECO:0000259" key="6">
    <source>
        <dbReference type="Pfam" id="PF06429"/>
    </source>
</evidence>
<dbReference type="InterPro" id="IPR001444">
    <property type="entry name" value="Flag_bb_rod_N"/>
</dbReference>
<dbReference type="Proteomes" id="UP001057481">
    <property type="component" value="Unassembled WGS sequence"/>
</dbReference>
<keyword evidence="8" id="KW-0969">Cilium</keyword>
<name>A0ABT0VGI5_9LACO</name>
<sequence>MLRSLYSGVSGLKSLQVKMDTVANNIANANTMGFKSSRTMFEDLISQTTASPSAPSANLGGINAKQVGLGVQVGSTDLSTGIGAPQQTGRALDVYIAKQGYFKVTDGDKAYYTRDGDFQLDKDGTLVTKSGLKVAVTNATKIPAGAEIAIDAAGKISYVNDGGTITQAGQIETYNFSNPAGLTKAGGNLFSVSNNSGQATDSTGKSSLQSGALEMSNVDLSTEFTDMIIANRAYQANARTITTSDEMLQELVNLKH</sequence>
<keyword evidence="8" id="KW-0966">Cell projection</keyword>
<comment type="similarity">
    <text evidence="2 4">Belongs to the flagella basal body rod proteins family.</text>
</comment>
<feature type="domain" description="Flagellar basal body rod protein N-terminal" evidence="5">
    <location>
        <begin position="5"/>
        <end position="35"/>
    </location>
</feature>
<evidence type="ECO:0000256" key="1">
    <source>
        <dbReference type="ARBA" id="ARBA00004117"/>
    </source>
</evidence>